<name>A0ABU1DEY0_9HYPH</name>
<reference evidence="2" key="1">
    <citation type="submission" date="2020-10" db="EMBL/GenBank/DDBJ databases">
        <authorList>
            <person name="Abbas A."/>
            <person name="Razzaq R."/>
            <person name="Waqas M."/>
            <person name="Abbas N."/>
            <person name="Nielsen T.K."/>
            <person name="Hansen L.H."/>
            <person name="Hussain S."/>
            <person name="Shahid M."/>
        </authorList>
    </citation>
    <scope>NUCLEOTIDE SEQUENCE</scope>
    <source>
        <strain evidence="2">S14</strain>
    </source>
</reference>
<accession>A0ABU1DEY0</accession>
<proteinExistence type="predicted"/>
<dbReference type="InterPro" id="IPR025528">
    <property type="entry name" value="BrnA_antitoxin"/>
</dbReference>
<dbReference type="Pfam" id="PF14384">
    <property type="entry name" value="BrnA_antitoxin"/>
    <property type="match status" value="1"/>
</dbReference>
<dbReference type="Proteomes" id="UP001181622">
    <property type="component" value="Unassembled WGS sequence"/>
</dbReference>
<organism evidence="2 3">
    <name type="scientific">Chelatococcus sambhunathii</name>
    <dbReference type="NCBI Taxonomy" id="363953"/>
    <lineage>
        <taxon>Bacteria</taxon>
        <taxon>Pseudomonadati</taxon>
        <taxon>Pseudomonadota</taxon>
        <taxon>Alphaproteobacteria</taxon>
        <taxon>Hyphomicrobiales</taxon>
        <taxon>Chelatococcaceae</taxon>
        <taxon>Chelatococcus</taxon>
    </lineage>
</organism>
<feature type="region of interest" description="Disordered" evidence="1">
    <location>
        <begin position="75"/>
        <end position="97"/>
    </location>
</feature>
<evidence type="ECO:0000313" key="2">
    <source>
        <dbReference type="EMBL" id="MDR4306470.1"/>
    </source>
</evidence>
<feature type="compositionally biased region" description="Low complexity" evidence="1">
    <location>
        <begin position="8"/>
        <end position="20"/>
    </location>
</feature>
<gene>
    <name evidence="2" type="ORF">IHQ68_07560</name>
</gene>
<dbReference type="RefSeq" id="WP_309390391.1">
    <property type="nucleotide sequence ID" value="NZ_JADBEO010000012.1"/>
</dbReference>
<sequence length="97" mass="10228">MSRRPSDPRAAAEAAFKPARPAAPPPPRATAVPGAREQVTLRIDSDVLEIFQEDGAGWQDRINAALRESVRAKLAARSGQGSIPVDQLNGENDDGAG</sequence>
<dbReference type="EMBL" id="JADBEO010000012">
    <property type="protein sequence ID" value="MDR4306470.1"/>
    <property type="molecule type" value="Genomic_DNA"/>
</dbReference>
<comment type="caution">
    <text evidence="2">The sequence shown here is derived from an EMBL/GenBank/DDBJ whole genome shotgun (WGS) entry which is preliminary data.</text>
</comment>
<feature type="region of interest" description="Disordered" evidence="1">
    <location>
        <begin position="1"/>
        <end position="33"/>
    </location>
</feature>
<protein>
    <submittedName>
        <fullName evidence="2">BrnA antitoxin family protein</fullName>
    </submittedName>
</protein>
<keyword evidence="3" id="KW-1185">Reference proteome</keyword>
<evidence type="ECO:0000256" key="1">
    <source>
        <dbReference type="SAM" id="MobiDB-lite"/>
    </source>
</evidence>
<evidence type="ECO:0000313" key="3">
    <source>
        <dbReference type="Proteomes" id="UP001181622"/>
    </source>
</evidence>